<keyword evidence="4" id="KW-1185">Reference proteome</keyword>
<dbReference type="EMBL" id="JBDODL010000796">
    <property type="protein sequence ID" value="MES1920668.1"/>
    <property type="molecule type" value="Genomic_DNA"/>
</dbReference>
<evidence type="ECO:0000313" key="4">
    <source>
        <dbReference type="Proteomes" id="UP001439008"/>
    </source>
</evidence>
<comment type="caution">
    <text evidence="3">The sequence shown here is derived from an EMBL/GenBank/DDBJ whole genome shotgun (WGS) entry which is preliminary data.</text>
</comment>
<sequence length="262" mass="30269">MSLNFTTYEQYNKDQNKNLHKNAETEDNAKSISLESAQLIRKHVLKKMARYESLVKETAENNGDPFVYVEKLKKLYDEFQKYHSIAFDIISSSSERHRPVRGAEQELLFKNIAMDQFRRKARDSFPAEEAMSQDFKRVAKGILSSNPRITLKMFAEGYNAVAKRRINFLEMREEELRELFESISGVVLQPNQLNNSYNVLDLNVVCFPFKQNSVCECGLDCDGANGELALGWRTMQCAAELFGKCRMKANCNYLHTKTPYKN</sequence>
<reference evidence="3 4" key="1">
    <citation type="journal article" date="2024" name="BMC Biol.">
        <title>Comparative genomics of Ascetosporea gives new insight into the evolutionary basis for animal parasitism in Rhizaria.</title>
        <authorList>
            <person name="Hiltunen Thoren M."/>
            <person name="Onut-Brannstrom I."/>
            <person name="Alfjorden A."/>
            <person name="Peckova H."/>
            <person name="Swords F."/>
            <person name="Hooper C."/>
            <person name="Holzer A.S."/>
            <person name="Bass D."/>
            <person name="Burki F."/>
        </authorList>
    </citation>
    <scope>NUCLEOTIDE SEQUENCE [LARGE SCALE GENOMIC DNA]</scope>
    <source>
        <strain evidence="3">20-A016</strain>
    </source>
</reference>
<dbReference type="Proteomes" id="UP001439008">
    <property type="component" value="Unassembled WGS sequence"/>
</dbReference>
<keyword evidence="1" id="KW-0862">Zinc</keyword>
<evidence type="ECO:0000256" key="1">
    <source>
        <dbReference type="PROSITE-ProRule" id="PRU00723"/>
    </source>
</evidence>
<keyword evidence="1" id="KW-0863">Zinc-finger</keyword>
<evidence type="ECO:0000259" key="2">
    <source>
        <dbReference type="PROSITE" id="PS50103"/>
    </source>
</evidence>
<proteinExistence type="predicted"/>
<dbReference type="InterPro" id="IPR000571">
    <property type="entry name" value="Znf_CCCH"/>
</dbReference>
<accession>A0ABV2ALX9</accession>
<protein>
    <recommendedName>
        <fullName evidence="2">C3H1-type domain-containing protein</fullName>
    </recommendedName>
</protein>
<dbReference type="PROSITE" id="PS50103">
    <property type="entry name" value="ZF_C3H1"/>
    <property type="match status" value="1"/>
</dbReference>
<keyword evidence="1" id="KW-0479">Metal-binding</keyword>
<feature type="domain" description="C3H1-type" evidence="2">
    <location>
        <begin position="231"/>
        <end position="258"/>
    </location>
</feature>
<evidence type="ECO:0000313" key="3">
    <source>
        <dbReference type="EMBL" id="MES1920668.1"/>
    </source>
</evidence>
<name>A0ABV2ALX9_9EUKA</name>
<organism evidence="3 4">
    <name type="scientific">Bonamia ostreae</name>
    <dbReference type="NCBI Taxonomy" id="126728"/>
    <lineage>
        <taxon>Eukaryota</taxon>
        <taxon>Sar</taxon>
        <taxon>Rhizaria</taxon>
        <taxon>Endomyxa</taxon>
        <taxon>Ascetosporea</taxon>
        <taxon>Haplosporida</taxon>
        <taxon>Bonamia</taxon>
    </lineage>
</organism>
<gene>
    <name evidence="3" type="ORF">MHBO_002317</name>
</gene>
<feature type="zinc finger region" description="C3H1-type" evidence="1">
    <location>
        <begin position="231"/>
        <end position="258"/>
    </location>
</feature>